<dbReference type="InterPro" id="IPR020558">
    <property type="entry name" value="DiOHA_6PGluconate_deHydtase_CS"/>
</dbReference>
<dbReference type="InterPro" id="IPR000581">
    <property type="entry name" value="ILV_EDD_N"/>
</dbReference>
<feature type="domain" description="Dihydroxy-acid/6-phosphogluconate dehydratase N-terminal" evidence="6">
    <location>
        <begin position="38"/>
        <end position="354"/>
    </location>
</feature>
<dbReference type="Pfam" id="PF00920">
    <property type="entry name" value="ILVD_EDD_N"/>
    <property type="match status" value="1"/>
</dbReference>
<dbReference type="SUPFAM" id="SSF52016">
    <property type="entry name" value="LeuD/IlvD-like"/>
    <property type="match status" value="1"/>
</dbReference>
<sequence length="567" mass="59185">MSELSTEPRSNHPIGSSRWATTRTQWKALGYDDEEIRRPKIAIVNSSSGLAPCFAHLDAIAETVRASVYAAGGLGFEIRTVAPTDFVMAAGRGGGYVLSGRDLVSYDIEAVVEGAMLDGMICLASCDKTTPGQLMAAARTDVPTVIVACGYQSCGTLDDGRRVDIEEVFVDAGRLAAGAITFDDLCQMSDRAITGPGVCQGMGTANTMHIVAEALGMTGPGTTPTRANSDTMWQAAEAAGPAVIAAIAADLRPSRVMTPAAFRNAVTAVIAVSGSLNAVKHLEAIAAETPHDIDVHRLFEEIGHDSGPITAIQPNGPTTIDAFDAAGGTRAVLRRLGDRIDRTALTVTGALLGDALDQAPVDDAVIHAEPLRAQSTIVVMRGSLCPDSGIVKLSVTEDRARTFTGPARVHESAPQATEAIERGEVRPGEVLVLRGLGVTGTPGMGMASSVVFALHAAGLSEQVAFVTDGQLSGLVNKGIVVGEISPEGAVPGPLGIVRDGDLIAIDVARRSADLLIDDSERDHRLRTWAQTRPPQTWPARPGSWLGVYSGAVEPLDRGATLRRTAAD</sequence>
<dbReference type="EMBL" id="JAGPNL010000002">
    <property type="protein sequence ID" value="MBQ0827217.1"/>
    <property type="molecule type" value="Genomic_DNA"/>
</dbReference>
<dbReference type="Gene3D" id="3.50.30.80">
    <property type="entry name" value="IlvD/EDD C-terminal domain-like"/>
    <property type="match status" value="1"/>
</dbReference>
<reference evidence="8" key="1">
    <citation type="submission" date="2021-04" db="EMBL/GenBank/DDBJ databases">
        <title>Genome seq and assembly of Streptomyces sp. RG38.</title>
        <authorList>
            <person name="Chhetri G."/>
        </authorList>
    </citation>
    <scope>NUCLEOTIDE SEQUENCE</scope>
    <source>
        <strain evidence="8">RG38</strain>
    </source>
</reference>
<proteinExistence type="inferred from homology"/>
<organism evidence="8 9">
    <name type="scientific">Streptomyces tagetis</name>
    <dbReference type="NCBI Taxonomy" id="2820809"/>
    <lineage>
        <taxon>Bacteria</taxon>
        <taxon>Bacillati</taxon>
        <taxon>Actinomycetota</taxon>
        <taxon>Actinomycetes</taxon>
        <taxon>Kitasatosporales</taxon>
        <taxon>Streptomycetaceae</taxon>
        <taxon>Streptomyces</taxon>
    </lineage>
</organism>
<keyword evidence="3" id="KW-0411">Iron-sulfur</keyword>
<dbReference type="InterPro" id="IPR056740">
    <property type="entry name" value="ILV_EDD_C"/>
</dbReference>
<evidence type="ECO:0000256" key="2">
    <source>
        <dbReference type="ARBA" id="ARBA00022714"/>
    </source>
</evidence>
<evidence type="ECO:0000256" key="1">
    <source>
        <dbReference type="ARBA" id="ARBA00006486"/>
    </source>
</evidence>
<protein>
    <submittedName>
        <fullName evidence="8">Dihydroxy-acid dehydratase</fullName>
    </submittedName>
</protein>
<dbReference type="GO" id="GO:0051537">
    <property type="term" value="F:2 iron, 2 sulfur cluster binding"/>
    <property type="evidence" value="ECO:0007669"/>
    <property type="project" value="UniProtKB-KW"/>
</dbReference>
<dbReference type="GO" id="GO:0009082">
    <property type="term" value="P:branched-chain amino acid biosynthetic process"/>
    <property type="evidence" value="ECO:0007669"/>
    <property type="project" value="UniProtKB-KW"/>
</dbReference>
<dbReference type="Proteomes" id="UP000677875">
    <property type="component" value="Unassembled WGS sequence"/>
</dbReference>
<evidence type="ECO:0000256" key="4">
    <source>
        <dbReference type="ARBA" id="ARBA00023239"/>
    </source>
</evidence>
<evidence type="ECO:0000259" key="6">
    <source>
        <dbReference type="Pfam" id="PF00920"/>
    </source>
</evidence>
<dbReference type="AlphaFoldDB" id="A0A941B2H4"/>
<keyword evidence="4" id="KW-0456">Lyase</keyword>
<keyword evidence="2" id="KW-0408">Iron</keyword>
<dbReference type="Pfam" id="PF24877">
    <property type="entry name" value="ILV_EDD_C"/>
    <property type="match status" value="1"/>
</dbReference>
<dbReference type="InterPro" id="IPR042096">
    <property type="entry name" value="Dihydro-acid_dehy_C"/>
</dbReference>
<dbReference type="PANTHER" id="PTHR43661">
    <property type="entry name" value="D-XYLONATE DEHYDRATASE"/>
    <property type="match status" value="1"/>
</dbReference>
<feature type="domain" description="Dihydroxy-acid/6-phosphogluconate dehydratase C-terminal" evidence="7">
    <location>
        <begin position="368"/>
        <end position="559"/>
    </location>
</feature>
<dbReference type="GO" id="GO:0005829">
    <property type="term" value="C:cytosol"/>
    <property type="evidence" value="ECO:0007669"/>
    <property type="project" value="TreeGrafter"/>
</dbReference>
<keyword evidence="2" id="KW-0479">Metal-binding</keyword>
<dbReference type="InterPro" id="IPR037237">
    <property type="entry name" value="IlvD/EDD_N"/>
</dbReference>
<dbReference type="PROSITE" id="PS00886">
    <property type="entry name" value="ILVD_EDD_1"/>
    <property type="match status" value="1"/>
</dbReference>
<evidence type="ECO:0000313" key="8">
    <source>
        <dbReference type="EMBL" id="MBQ0827217.1"/>
    </source>
</evidence>
<dbReference type="GO" id="GO:0016836">
    <property type="term" value="F:hydro-lyase activity"/>
    <property type="evidence" value="ECO:0007669"/>
    <property type="project" value="TreeGrafter"/>
</dbReference>
<dbReference type="RefSeq" id="WP_210871317.1">
    <property type="nucleotide sequence ID" value="NZ_JAGPNL010000002.1"/>
</dbReference>
<evidence type="ECO:0000259" key="7">
    <source>
        <dbReference type="Pfam" id="PF24877"/>
    </source>
</evidence>
<comment type="similarity">
    <text evidence="1">Belongs to the IlvD/Edd family.</text>
</comment>
<dbReference type="SUPFAM" id="SSF143975">
    <property type="entry name" value="IlvD/EDD N-terminal domain-like"/>
    <property type="match status" value="1"/>
</dbReference>
<keyword evidence="5" id="KW-0028">Amino-acid biosynthesis</keyword>
<gene>
    <name evidence="8" type="ORF">J5Y05_11920</name>
</gene>
<keyword evidence="5" id="KW-0100">Branched-chain amino acid biosynthesis</keyword>
<evidence type="ECO:0000256" key="5">
    <source>
        <dbReference type="ARBA" id="ARBA00023304"/>
    </source>
</evidence>
<keyword evidence="9" id="KW-1185">Reference proteome</keyword>
<dbReference type="PANTHER" id="PTHR43661:SF3">
    <property type="entry name" value="D-XYLONATE DEHYDRATASE YAGF-RELATED"/>
    <property type="match status" value="1"/>
</dbReference>
<keyword evidence="2" id="KW-0001">2Fe-2S</keyword>
<evidence type="ECO:0000313" key="9">
    <source>
        <dbReference type="Proteomes" id="UP000677875"/>
    </source>
</evidence>
<evidence type="ECO:0000256" key="3">
    <source>
        <dbReference type="ARBA" id="ARBA00023014"/>
    </source>
</evidence>
<comment type="caution">
    <text evidence="8">The sequence shown here is derived from an EMBL/GenBank/DDBJ whole genome shotgun (WGS) entry which is preliminary data.</text>
</comment>
<name>A0A941B2H4_9ACTN</name>
<accession>A0A941B2H4</accession>